<evidence type="ECO:0000313" key="1">
    <source>
        <dbReference type="EMBL" id="MEC0271912.1"/>
    </source>
</evidence>
<comment type="caution">
    <text evidence="1">The sequence shown here is derived from an EMBL/GenBank/DDBJ whole genome shotgun (WGS) entry which is preliminary data.</text>
</comment>
<organism evidence="1 2">
    <name type="scientific">Peribacillus castrilensis</name>
    <dbReference type="NCBI Taxonomy" id="2897690"/>
    <lineage>
        <taxon>Bacteria</taxon>
        <taxon>Bacillati</taxon>
        <taxon>Bacillota</taxon>
        <taxon>Bacilli</taxon>
        <taxon>Bacillales</taxon>
        <taxon>Bacillaceae</taxon>
        <taxon>Peribacillus</taxon>
    </lineage>
</organism>
<dbReference type="InterPro" id="IPR006944">
    <property type="entry name" value="Phage/GTA_portal"/>
</dbReference>
<dbReference type="NCBIfam" id="TIGR01537">
    <property type="entry name" value="portal_HK97"/>
    <property type="match status" value="1"/>
</dbReference>
<proteinExistence type="predicted"/>
<evidence type="ECO:0000313" key="2">
    <source>
        <dbReference type="Proteomes" id="UP001307168"/>
    </source>
</evidence>
<dbReference type="AlphaFoldDB" id="A0AAW9NB09"/>
<accession>A0AAW9NB09</accession>
<reference evidence="1 2" key="1">
    <citation type="submission" date="2023-03" db="EMBL/GenBank/DDBJ databases">
        <title>Bacillus Genome Sequencing.</title>
        <authorList>
            <person name="Dunlap C."/>
        </authorList>
    </citation>
    <scope>NUCLEOTIDE SEQUENCE [LARGE SCALE GENOMIC DNA]</scope>
    <source>
        <strain evidence="1 2">B-41290</strain>
    </source>
</reference>
<keyword evidence="2" id="KW-1185">Reference proteome</keyword>
<gene>
    <name evidence="1" type="ORF">P4706_02285</name>
</gene>
<dbReference type="EMBL" id="JARNBH010000002">
    <property type="protein sequence ID" value="MEC0271912.1"/>
    <property type="molecule type" value="Genomic_DNA"/>
</dbReference>
<protein>
    <submittedName>
        <fullName evidence="1">Phage portal protein</fullName>
    </submittedName>
</protein>
<dbReference type="Pfam" id="PF04860">
    <property type="entry name" value="Phage_portal"/>
    <property type="match status" value="1"/>
</dbReference>
<name>A0AAW9NB09_9BACI</name>
<dbReference type="Proteomes" id="UP001307168">
    <property type="component" value="Unassembled WGS sequence"/>
</dbReference>
<dbReference type="InterPro" id="IPR006427">
    <property type="entry name" value="Portal_HK97"/>
</dbReference>
<sequence length="377" mass="43075">MGLFDSIFSKNKALASSYDYEFAIEATKKVYLKEIALETCINFIARTISQTEFRYMREHERIRNELDYAFNVRPNTDMTASDFWQTVIANLISDNEVLIIPYQDQLLIADSFIRNEYALFPDTFQSVTVKNFMFNRKVWNMDEVIYLTYNNKRLTSFMDGLINDYAELFGSLIESSKRSFQIRGAIKFDTSHDLNDTEKTQSLIDKITGAVRDKVTAIFPLFKGISYEEFSNGSVKGPSHEDINKVKRALIDDVANILGIPINLLHGDVADLDSGLKAYIKLCINPLVKKITDELNAKTITRQEYQDGEHIKAIGVKVKDIFELAAAFDKLIASGTFTRNELREEAGFNRSDNPKLDEFILTKNYESIDEPKGGENE</sequence>